<dbReference type="PRINTS" id="PR00035">
    <property type="entry name" value="HTHGNTR"/>
</dbReference>
<proteinExistence type="inferred from homology"/>
<dbReference type="AlphaFoldDB" id="A0A5C0AW79"/>
<evidence type="ECO:0000256" key="1">
    <source>
        <dbReference type="ARBA" id="ARBA00005384"/>
    </source>
</evidence>
<dbReference type="InterPro" id="IPR036388">
    <property type="entry name" value="WH-like_DNA-bd_sf"/>
</dbReference>
<evidence type="ECO:0000256" key="4">
    <source>
        <dbReference type="ARBA" id="ARBA00023125"/>
    </source>
</evidence>
<dbReference type="Pfam" id="PF00155">
    <property type="entry name" value="Aminotran_1_2"/>
    <property type="match status" value="1"/>
</dbReference>
<dbReference type="KEGG" id="pacr:FXN63_08515"/>
<evidence type="ECO:0000313" key="8">
    <source>
        <dbReference type="Proteomes" id="UP000325161"/>
    </source>
</evidence>
<dbReference type="SUPFAM" id="SSF53383">
    <property type="entry name" value="PLP-dependent transferases"/>
    <property type="match status" value="1"/>
</dbReference>
<dbReference type="InterPro" id="IPR015421">
    <property type="entry name" value="PyrdxlP-dep_Trfase_major"/>
</dbReference>
<keyword evidence="8" id="KW-1185">Reference proteome</keyword>
<dbReference type="GO" id="GO:0003700">
    <property type="term" value="F:DNA-binding transcription factor activity"/>
    <property type="evidence" value="ECO:0007669"/>
    <property type="project" value="InterPro"/>
</dbReference>
<dbReference type="Gene3D" id="1.10.10.10">
    <property type="entry name" value="Winged helix-like DNA-binding domain superfamily/Winged helix DNA-binding domain"/>
    <property type="match status" value="1"/>
</dbReference>
<keyword evidence="4" id="KW-0238">DNA-binding</keyword>
<sequence>MPIFDPTGLVIDRTRPIGLQIVDGLRTRIRAGKLPAASRLPASRELAQLLGVSRSTVLSAYEQLYSEGHLTATVGDGTYVAAQTPPPAAPAIATPDTADNAFHSQTAARLRALGDGIARPGPPRAFRAGIPAMDGFPFDTWARLHARYWRHTSSEQLGYADAAGDPALRARIAEYLSGARGLYCRPEQVLVTSGAQQAIALCAQMLLNPGDVAVVENPGYPRAAAAIALTGARLHGVDVDAQGMQTDALPTGRRHRLAYVTPSNHYPTGVTLSLPRRLALLDWARRGRRWIIEDDYDGEYRYRGVPLPPLASLDERGRTIYVGTLSKMLFPGLRLGYMVVPPELAGSLAALRNHLDRHCSTSEQVVLAEFFAQGHFQRHVRRMRRAAKSRRDALLAAWELYRPGGVATPVIDAGLHAMLWLPSLAEERRWVRAARAADIELEPLERFWLPASKAPSHGGVVLGFAGVDEDAIREAVQTLAEVVAVPVKMDRICKSDSALRIDAESVA</sequence>
<keyword evidence="5" id="KW-0804">Transcription</keyword>
<comment type="similarity">
    <text evidence="1">In the C-terminal section; belongs to the class-I pyridoxal-phosphate-dependent aminotransferase family.</text>
</comment>
<dbReference type="GO" id="GO:0003677">
    <property type="term" value="F:DNA binding"/>
    <property type="evidence" value="ECO:0007669"/>
    <property type="project" value="UniProtKB-KW"/>
</dbReference>
<organism evidence="7 8">
    <name type="scientific">Pigmentiphaga aceris</name>
    <dbReference type="NCBI Taxonomy" id="1940612"/>
    <lineage>
        <taxon>Bacteria</taxon>
        <taxon>Pseudomonadati</taxon>
        <taxon>Pseudomonadota</taxon>
        <taxon>Betaproteobacteria</taxon>
        <taxon>Burkholderiales</taxon>
        <taxon>Alcaligenaceae</taxon>
        <taxon>Pigmentiphaga</taxon>
    </lineage>
</organism>
<keyword evidence="3" id="KW-0805">Transcription regulation</keyword>
<keyword evidence="7" id="KW-0808">Transferase</keyword>
<dbReference type="InterPro" id="IPR015424">
    <property type="entry name" value="PyrdxlP-dep_Trfase"/>
</dbReference>
<evidence type="ECO:0000313" key="7">
    <source>
        <dbReference type="EMBL" id="QEI05884.1"/>
    </source>
</evidence>
<protein>
    <submittedName>
        <fullName evidence="7">PLP-dependent aminotransferase family protein</fullName>
    </submittedName>
</protein>
<dbReference type="CDD" id="cd07377">
    <property type="entry name" value="WHTH_GntR"/>
    <property type="match status" value="1"/>
</dbReference>
<dbReference type="RefSeq" id="WP_148814267.1">
    <property type="nucleotide sequence ID" value="NZ_CP043046.1"/>
</dbReference>
<dbReference type="Pfam" id="PF00392">
    <property type="entry name" value="GntR"/>
    <property type="match status" value="1"/>
</dbReference>
<dbReference type="GO" id="GO:0030170">
    <property type="term" value="F:pyridoxal phosphate binding"/>
    <property type="evidence" value="ECO:0007669"/>
    <property type="project" value="InterPro"/>
</dbReference>
<dbReference type="InterPro" id="IPR036390">
    <property type="entry name" value="WH_DNA-bd_sf"/>
</dbReference>
<evidence type="ECO:0000256" key="5">
    <source>
        <dbReference type="ARBA" id="ARBA00023163"/>
    </source>
</evidence>
<accession>A0A5C0AW79</accession>
<dbReference type="InterPro" id="IPR051446">
    <property type="entry name" value="HTH_trans_reg/aminotransferase"/>
</dbReference>
<dbReference type="OrthoDB" id="9804020at2"/>
<dbReference type="InterPro" id="IPR004839">
    <property type="entry name" value="Aminotransferase_I/II_large"/>
</dbReference>
<dbReference type="PANTHER" id="PTHR46577:SF1">
    <property type="entry name" value="HTH-TYPE TRANSCRIPTIONAL REGULATORY PROTEIN GABR"/>
    <property type="match status" value="1"/>
</dbReference>
<dbReference type="InterPro" id="IPR000524">
    <property type="entry name" value="Tscrpt_reg_HTH_GntR"/>
</dbReference>
<keyword evidence="2" id="KW-0663">Pyridoxal phosphate</keyword>
<dbReference type="PANTHER" id="PTHR46577">
    <property type="entry name" value="HTH-TYPE TRANSCRIPTIONAL REGULATORY PROTEIN GABR"/>
    <property type="match status" value="1"/>
</dbReference>
<gene>
    <name evidence="7" type="ORF">FXN63_08515</name>
</gene>
<reference evidence="7 8" key="1">
    <citation type="submission" date="2019-08" db="EMBL/GenBank/DDBJ databases">
        <title>Amphibian skin-associated Pigmentiphaga: genome sequence and occurrence across geography and hosts.</title>
        <authorList>
            <person name="Bletz M.C."/>
            <person name="Bunk B."/>
            <person name="Sproeer C."/>
            <person name="Biwer P."/>
            <person name="Reiter S."/>
            <person name="Rabemananjara F.C.E."/>
            <person name="Schulz S."/>
            <person name="Overmann J."/>
            <person name="Vences M."/>
        </authorList>
    </citation>
    <scope>NUCLEOTIDE SEQUENCE [LARGE SCALE GENOMIC DNA]</scope>
    <source>
        <strain evidence="7 8">Mada1488</strain>
    </source>
</reference>
<dbReference type="EMBL" id="CP043046">
    <property type="protein sequence ID" value="QEI05884.1"/>
    <property type="molecule type" value="Genomic_DNA"/>
</dbReference>
<dbReference type="GO" id="GO:0008483">
    <property type="term" value="F:transaminase activity"/>
    <property type="evidence" value="ECO:0007669"/>
    <property type="project" value="UniProtKB-KW"/>
</dbReference>
<dbReference type="PROSITE" id="PS50949">
    <property type="entry name" value="HTH_GNTR"/>
    <property type="match status" value="1"/>
</dbReference>
<evidence type="ECO:0000256" key="3">
    <source>
        <dbReference type="ARBA" id="ARBA00023015"/>
    </source>
</evidence>
<dbReference type="SMART" id="SM00345">
    <property type="entry name" value="HTH_GNTR"/>
    <property type="match status" value="1"/>
</dbReference>
<dbReference type="SUPFAM" id="SSF46785">
    <property type="entry name" value="Winged helix' DNA-binding domain"/>
    <property type="match status" value="1"/>
</dbReference>
<dbReference type="CDD" id="cd00609">
    <property type="entry name" value="AAT_like"/>
    <property type="match status" value="1"/>
</dbReference>
<keyword evidence="7" id="KW-0032">Aminotransferase</keyword>
<evidence type="ECO:0000259" key="6">
    <source>
        <dbReference type="PROSITE" id="PS50949"/>
    </source>
</evidence>
<feature type="domain" description="HTH gntR-type" evidence="6">
    <location>
        <begin position="15"/>
        <end position="83"/>
    </location>
</feature>
<dbReference type="Gene3D" id="3.40.640.10">
    <property type="entry name" value="Type I PLP-dependent aspartate aminotransferase-like (Major domain)"/>
    <property type="match status" value="1"/>
</dbReference>
<evidence type="ECO:0000256" key="2">
    <source>
        <dbReference type="ARBA" id="ARBA00022898"/>
    </source>
</evidence>
<name>A0A5C0AW79_9BURK</name>
<dbReference type="Proteomes" id="UP000325161">
    <property type="component" value="Chromosome"/>
</dbReference>